<name>A0A9P6HS50_9AGAM</name>
<dbReference type="Proteomes" id="UP000736335">
    <property type="component" value="Unassembled WGS sequence"/>
</dbReference>
<dbReference type="OrthoDB" id="3257409at2759"/>
<evidence type="ECO:0000313" key="1">
    <source>
        <dbReference type="EMBL" id="KAF9791966.1"/>
    </source>
</evidence>
<proteinExistence type="predicted"/>
<organism evidence="1 2">
    <name type="scientific">Thelephora terrestris</name>
    <dbReference type="NCBI Taxonomy" id="56493"/>
    <lineage>
        <taxon>Eukaryota</taxon>
        <taxon>Fungi</taxon>
        <taxon>Dikarya</taxon>
        <taxon>Basidiomycota</taxon>
        <taxon>Agaricomycotina</taxon>
        <taxon>Agaricomycetes</taxon>
        <taxon>Thelephorales</taxon>
        <taxon>Thelephoraceae</taxon>
        <taxon>Thelephora</taxon>
    </lineage>
</organism>
<dbReference type="AlphaFoldDB" id="A0A9P6HS50"/>
<feature type="non-terminal residue" evidence="1">
    <location>
        <position position="199"/>
    </location>
</feature>
<reference evidence="1" key="2">
    <citation type="submission" date="2020-11" db="EMBL/GenBank/DDBJ databases">
        <authorList>
            <consortium name="DOE Joint Genome Institute"/>
            <person name="Kuo A."/>
            <person name="Miyauchi S."/>
            <person name="Kiss E."/>
            <person name="Drula E."/>
            <person name="Kohler A."/>
            <person name="Sanchez-Garcia M."/>
            <person name="Andreopoulos B."/>
            <person name="Barry K.W."/>
            <person name="Bonito G."/>
            <person name="Buee M."/>
            <person name="Carver A."/>
            <person name="Chen C."/>
            <person name="Cichocki N."/>
            <person name="Clum A."/>
            <person name="Culley D."/>
            <person name="Crous P.W."/>
            <person name="Fauchery L."/>
            <person name="Girlanda M."/>
            <person name="Hayes R."/>
            <person name="Keri Z."/>
            <person name="Labutti K."/>
            <person name="Lipzen A."/>
            <person name="Lombard V."/>
            <person name="Magnuson J."/>
            <person name="Maillard F."/>
            <person name="Morin E."/>
            <person name="Murat C."/>
            <person name="Nolan M."/>
            <person name="Ohm R."/>
            <person name="Pangilinan J."/>
            <person name="Pereira M."/>
            <person name="Perotto S."/>
            <person name="Peter M."/>
            <person name="Riley R."/>
            <person name="Sitrit Y."/>
            <person name="Stielow B."/>
            <person name="Szollosi G."/>
            <person name="Zifcakova L."/>
            <person name="Stursova M."/>
            <person name="Spatafora J.W."/>
            <person name="Tedersoo L."/>
            <person name="Vaario L.-M."/>
            <person name="Yamada A."/>
            <person name="Yan M."/>
            <person name="Wang P."/>
            <person name="Xu J."/>
            <person name="Bruns T."/>
            <person name="Baldrian P."/>
            <person name="Vilgalys R."/>
            <person name="Henrissat B."/>
            <person name="Grigoriev I.V."/>
            <person name="Hibbett D."/>
            <person name="Nagy L.G."/>
            <person name="Martin F.M."/>
        </authorList>
    </citation>
    <scope>NUCLEOTIDE SEQUENCE</scope>
    <source>
        <strain evidence="1">UH-Tt-Lm1</strain>
    </source>
</reference>
<reference evidence="1" key="1">
    <citation type="journal article" date="2020" name="Nat. Commun.">
        <title>Large-scale genome sequencing of mycorrhizal fungi provides insights into the early evolution of symbiotic traits.</title>
        <authorList>
            <person name="Miyauchi S."/>
            <person name="Kiss E."/>
            <person name="Kuo A."/>
            <person name="Drula E."/>
            <person name="Kohler A."/>
            <person name="Sanchez-Garcia M."/>
            <person name="Morin E."/>
            <person name="Andreopoulos B."/>
            <person name="Barry K.W."/>
            <person name="Bonito G."/>
            <person name="Buee M."/>
            <person name="Carver A."/>
            <person name="Chen C."/>
            <person name="Cichocki N."/>
            <person name="Clum A."/>
            <person name="Culley D."/>
            <person name="Crous P.W."/>
            <person name="Fauchery L."/>
            <person name="Girlanda M."/>
            <person name="Hayes R.D."/>
            <person name="Keri Z."/>
            <person name="LaButti K."/>
            <person name="Lipzen A."/>
            <person name="Lombard V."/>
            <person name="Magnuson J."/>
            <person name="Maillard F."/>
            <person name="Murat C."/>
            <person name="Nolan M."/>
            <person name="Ohm R.A."/>
            <person name="Pangilinan J."/>
            <person name="Pereira M.F."/>
            <person name="Perotto S."/>
            <person name="Peter M."/>
            <person name="Pfister S."/>
            <person name="Riley R."/>
            <person name="Sitrit Y."/>
            <person name="Stielow J.B."/>
            <person name="Szollosi G."/>
            <person name="Zifcakova L."/>
            <person name="Stursova M."/>
            <person name="Spatafora J.W."/>
            <person name="Tedersoo L."/>
            <person name="Vaario L.M."/>
            <person name="Yamada A."/>
            <person name="Yan M."/>
            <person name="Wang P."/>
            <person name="Xu J."/>
            <person name="Bruns T."/>
            <person name="Baldrian P."/>
            <person name="Vilgalys R."/>
            <person name="Dunand C."/>
            <person name="Henrissat B."/>
            <person name="Grigoriev I.V."/>
            <person name="Hibbett D."/>
            <person name="Nagy L.G."/>
            <person name="Martin F.M."/>
        </authorList>
    </citation>
    <scope>NUCLEOTIDE SEQUENCE</scope>
    <source>
        <strain evidence="1">UH-Tt-Lm1</strain>
    </source>
</reference>
<evidence type="ECO:0000313" key="2">
    <source>
        <dbReference type="Proteomes" id="UP000736335"/>
    </source>
</evidence>
<gene>
    <name evidence="1" type="ORF">BJ322DRAFT_997607</name>
</gene>
<comment type="caution">
    <text evidence="1">The sequence shown here is derived from an EMBL/GenBank/DDBJ whole genome shotgun (WGS) entry which is preliminary data.</text>
</comment>
<accession>A0A9P6HS50</accession>
<dbReference type="EMBL" id="WIUZ02000001">
    <property type="protein sequence ID" value="KAF9791966.1"/>
    <property type="molecule type" value="Genomic_DNA"/>
</dbReference>
<protein>
    <submittedName>
        <fullName evidence="1">Uncharacterized protein</fullName>
    </submittedName>
</protein>
<sequence>MKGGDLSEYEQKICRLFAYLVRSGQSKEKFAMLPFVYPDAPEGFFPSEYTIRSRATKLSRIEPKHYDCCIKSCVCYAGIYASLDTCPECKEPRFHGVNSQGKPRPRRQFTYIPITQRLRDYLANQSMAQTMRYRADYPHTPGTFKDIFDGKDYQALRGTPISVNGTPLESGAQYFEDPRDVALGLSTDGFGIFSRGQAT</sequence>
<keyword evidence="2" id="KW-1185">Reference proteome</keyword>